<dbReference type="InterPro" id="IPR011059">
    <property type="entry name" value="Metal-dep_hydrolase_composite"/>
</dbReference>
<dbReference type="SUPFAM" id="SSF51338">
    <property type="entry name" value="Composite domain of metallo-dependent hydrolases"/>
    <property type="match status" value="1"/>
</dbReference>
<keyword evidence="5" id="KW-1185">Reference proteome</keyword>
<dbReference type="GO" id="GO:0006145">
    <property type="term" value="P:purine nucleobase catabolic process"/>
    <property type="evidence" value="ECO:0007669"/>
    <property type="project" value="TreeGrafter"/>
</dbReference>
<dbReference type="GO" id="GO:0004151">
    <property type="term" value="F:dihydroorotase activity"/>
    <property type="evidence" value="ECO:0007669"/>
    <property type="project" value="UniProtKB-EC"/>
</dbReference>
<dbReference type="GO" id="GO:0006221">
    <property type="term" value="P:pyrimidine nucleotide biosynthetic process"/>
    <property type="evidence" value="ECO:0007669"/>
    <property type="project" value="UniProtKB-KW"/>
</dbReference>
<dbReference type="AlphaFoldDB" id="A1WVK6"/>
<dbReference type="RefSeq" id="WP_011813741.1">
    <property type="nucleotide sequence ID" value="NC_008789.1"/>
</dbReference>
<feature type="domain" description="Amidohydrolase-related" evidence="2">
    <location>
        <begin position="279"/>
        <end position="422"/>
    </location>
</feature>
<dbReference type="OrthoDB" id="5687299at2"/>
<dbReference type="GO" id="GO:0005737">
    <property type="term" value="C:cytoplasm"/>
    <property type="evidence" value="ECO:0007669"/>
    <property type="project" value="TreeGrafter"/>
</dbReference>
<dbReference type="PANTHER" id="PTHR43668">
    <property type="entry name" value="ALLANTOINASE"/>
    <property type="match status" value="1"/>
</dbReference>
<evidence type="ECO:0000259" key="2">
    <source>
        <dbReference type="Pfam" id="PF01979"/>
    </source>
</evidence>
<dbReference type="SUPFAM" id="SSF51556">
    <property type="entry name" value="Metallo-dependent hydrolases"/>
    <property type="match status" value="1"/>
</dbReference>
<proteinExistence type="predicted"/>
<dbReference type="Pfam" id="PF12890">
    <property type="entry name" value="DHOase"/>
    <property type="match status" value="1"/>
</dbReference>
<protein>
    <submittedName>
        <fullName evidence="4">Dihydroorotase</fullName>
        <ecNumber evidence="4">3.5.2.3</ecNumber>
    </submittedName>
</protein>
<dbReference type="CDD" id="cd01317">
    <property type="entry name" value="DHOase_IIa"/>
    <property type="match status" value="1"/>
</dbReference>
<reference evidence="4 5" key="2">
    <citation type="journal article" date="2013" name="Stand. Genomic Sci.">
        <title>Complete genome sequence of Halorhodospira halophila SL1.</title>
        <authorList>
            <person name="Challacombe J.F."/>
            <person name="Majid S."/>
            <person name="Deole R."/>
            <person name="Brettin T.S."/>
            <person name="Bruce D."/>
            <person name="Delano S.F."/>
            <person name="Detter J.C."/>
            <person name="Gleasner C.D."/>
            <person name="Han C.S."/>
            <person name="Misra M."/>
            <person name="Reitenga K.G."/>
            <person name="Mikhailova N."/>
            <person name="Woyke T."/>
            <person name="Pitluck S."/>
            <person name="Nolan M."/>
            <person name="Land M.L."/>
            <person name="Saunders E."/>
            <person name="Tapia R."/>
            <person name="Lapidus A."/>
            <person name="Ivanova N."/>
            <person name="Hoff W.D."/>
        </authorList>
    </citation>
    <scope>NUCLEOTIDE SEQUENCE [LARGE SCALE GENOMIC DNA]</scope>
    <source>
        <strain evidence="5">DSM 244 / SL1</strain>
    </source>
</reference>
<dbReference type="EMBL" id="CP000544">
    <property type="protein sequence ID" value="ABM61718.1"/>
    <property type="molecule type" value="Genomic_DNA"/>
</dbReference>
<reference evidence="5" key="1">
    <citation type="submission" date="2006-12" db="EMBL/GenBank/DDBJ databases">
        <title>Complete sequence of Halorhodospira halophila SL1.</title>
        <authorList>
            <consortium name="US DOE Joint Genome Institute"/>
            <person name="Copeland A."/>
            <person name="Lucas S."/>
            <person name="Lapidus A."/>
            <person name="Barry K."/>
            <person name="Detter J.C."/>
            <person name="Glavina del Rio T."/>
            <person name="Hammon N."/>
            <person name="Israni S."/>
            <person name="Dalin E."/>
            <person name="Tice H."/>
            <person name="Pitluck S."/>
            <person name="Saunders E."/>
            <person name="Brettin T."/>
            <person name="Bruce D."/>
            <person name="Han C."/>
            <person name="Tapia R."/>
            <person name="Schmutz J."/>
            <person name="Larimer F."/>
            <person name="Land M."/>
            <person name="Hauser L."/>
            <person name="Kyrpides N."/>
            <person name="Mikhailova N."/>
            <person name="Hoff W."/>
            <person name="Richardson P."/>
        </authorList>
    </citation>
    <scope>NUCLEOTIDE SEQUENCE [LARGE SCALE GENOMIC DNA]</scope>
    <source>
        <strain evidence="5">DSM 244 / SL1</strain>
    </source>
</reference>
<keyword evidence="1" id="KW-0665">Pyrimidine biosynthesis</keyword>
<keyword evidence="4" id="KW-0378">Hydrolase</keyword>
<dbReference type="eggNOG" id="COG0044">
    <property type="taxonomic scope" value="Bacteria"/>
</dbReference>
<dbReference type="EC" id="3.5.2.3" evidence="4"/>
<dbReference type="InterPro" id="IPR050138">
    <property type="entry name" value="DHOase/Allantoinase_Hydrolase"/>
</dbReference>
<feature type="domain" description="Dihydroorotase catalytic" evidence="3">
    <location>
        <begin position="51"/>
        <end position="237"/>
    </location>
</feature>
<evidence type="ECO:0000313" key="4">
    <source>
        <dbReference type="EMBL" id="ABM61718.1"/>
    </source>
</evidence>
<dbReference type="KEGG" id="hha:Hhal_0942"/>
<gene>
    <name evidence="4" type="ordered locus">Hhal_0942</name>
</gene>
<dbReference type="Pfam" id="PF01979">
    <property type="entry name" value="Amidohydro_1"/>
    <property type="match status" value="1"/>
</dbReference>
<dbReference type="NCBIfam" id="TIGR00857">
    <property type="entry name" value="pyrC_multi"/>
    <property type="match status" value="1"/>
</dbReference>
<dbReference type="GO" id="GO:0046872">
    <property type="term" value="F:metal ion binding"/>
    <property type="evidence" value="ECO:0007669"/>
    <property type="project" value="InterPro"/>
</dbReference>
<dbReference type="InterPro" id="IPR032466">
    <property type="entry name" value="Metal_Hydrolase"/>
</dbReference>
<dbReference type="InterPro" id="IPR024403">
    <property type="entry name" value="DHOase_cat"/>
</dbReference>
<dbReference type="InterPro" id="IPR004722">
    <property type="entry name" value="DHOase"/>
</dbReference>
<dbReference type="Proteomes" id="UP000000647">
    <property type="component" value="Chromosome"/>
</dbReference>
<evidence type="ECO:0000256" key="1">
    <source>
        <dbReference type="ARBA" id="ARBA00022975"/>
    </source>
</evidence>
<accession>A1WVK6</accession>
<evidence type="ECO:0000259" key="3">
    <source>
        <dbReference type="Pfam" id="PF12890"/>
    </source>
</evidence>
<dbReference type="Gene3D" id="2.30.40.10">
    <property type="entry name" value="Urease, subunit C, domain 1"/>
    <property type="match status" value="1"/>
</dbReference>
<sequence length="427" mass="44380">MSRIHIHGGHVIDPASGLNEPRDLFIAEGRILAVGAAPEGFTADQVIDATGQLVIPGLVDLAARLREPGATRKGGIVPESRAAAAGGITTLLVPPDTRPAVDTPSVVELIHSRAQAADAARVRPLGALTRELGGEYLAEMAALRDAGCPAVADGGQPVANTLILRRALDYAATFSLPVILTPEDPNLADSGRVHEGETATRLGLPGQPAATETAAVGRILALVEESGNPVHLGRLSTARAATMVADARRAQLPVTADVAVHQLLFTEHECDAYNTAAHVRPPLRTGQDRDGLRRAVAEGAITAICSDHQPHDPDAKICPFADSEPGVSGVDTLLGLTLRLVDEGLLSLTEAIHRVTLGPARSLGLEAGTLAPGAAADVAVVDPQQTWRVTPESLHSRGRNSLVLGQELAGRTTATLVAGRIVYPRTP</sequence>
<dbReference type="InterPro" id="IPR006680">
    <property type="entry name" value="Amidohydro-rel"/>
</dbReference>
<dbReference type="Gene3D" id="3.20.20.140">
    <property type="entry name" value="Metal-dependent hydrolases"/>
    <property type="match status" value="1"/>
</dbReference>
<organism evidence="4 5">
    <name type="scientific">Halorhodospira halophila (strain DSM 244 / SL1)</name>
    <name type="common">Ectothiorhodospira halophila (strain DSM 244 / SL1)</name>
    <dbReference type="NCBI Taxonomy" id="349124"/>
    <lineage>
        <taxon>Bacteria</taxon>
        <taxon>Pseudomonadati</taxon>
        <taxon>Pseudomonadota</taxon>
        <taxon>Gammaproteobacteria</taxon>
        <taxon>Chromatiales</taxon>
        <taxon>Ectothiorhodospiraceae</taxon>
        <taxon>Halorhodospira</taxon>
    </lineage>
</organism>
<dbReference type="NCBIfam" id="NF005791">
    <property type="entry name" value="PRK07627.1"/>
    <property type="match status" value="1"/>
</dbReference>
<evidence type="ECO:0000313" key="5">
    <source>
        <dbReference type="Proteomes" id="UP000000647"/>
    </source>
</evidence>
<name>A1WVK6_HALHL</name>
<dbReference type="HOGENOM" id="CLU_015572_1_0_6"/>
<dbReference type="GO" id="GO:0004038">
    <property type="term" value="F:allantoinase activity"/>
    <property type="evidence" value="ECO:0007669"/>
    <property type="project" value="TreeGrafter"/>
</dbReference>
<dbReference type="PANTHER" id="PTHR43668:SF2">
    <property type="entry name" value="ALLANTOINASE"/>
    <property type="match status" value="1"/>
</dbReference>
<dbReference type="STRING" id="349124.Hhal_0942"/>